<keyword evidence="1" id="KW-0863">Zinc-finger</keyword>
<keyword evidence="1" id="KW-0862">Zinc</keyword>
<dbReference type="SUPFAM" id="SSF57756">
    <property type="entry name" value="Retrovirus zinc finger-like domains"/>
    <property type="match status" value="1"/>
</dbReference>
<dbReference type="Pfam" id="PF00098">
    <property type="entry name" value="zf-CCHC"/>
    <property type="match status" value="1"/>
</dbReference>
<dbReference type="InterPro" id="IPR001878">
    <property type="entry name" value="Znf_CCHC"/>
</dbReference>
<proteinExistence type="predicted"/>
<evidence type="ECO:0000256" key="2">
    <source>
        <dbReference type="SAM" id="Phobius"/>
    </source>
</evidence>
<keyword evidence="2" id="KW-1133">Transmembrane helix</keyword>
<keyword evidence="2" id="KW-0812">Transmembrane</keyword>
<dbReference type="InterPro" id="IPR013103">
    <property type="entry name" value="RVT_2"/>
</dbReference>
<dbReference type="InterPro" id="IPR025724">
    <property type="entry name" value="GAG-pre-integrase_dom"/>
</dbReference>
<dbReference type="Pfam" id="PF13976">
    <property type="entry name" value="gag_pre-integrs"/>
    <property type="match status" value="1"/>
</dbReference>
<name>A0A438CTI6_VITVI</name>
<sequence>MITRFTDIVNGLEALGKTYKELEKVMKILRSLPSKWYTKVTVIQEAKDLTKLPMEELIGSLMTYEINLTKKLQESEDKKKKSIALKATTKEEKEVEEEKQSEEDDDLALITRKLNKYMRGEMGREKKDLVCFKCKKSGHIKYDCPIYKSEAKRRMMKAMMATWSGKHDSKKDKWFLDTGCLRHMTGDESKFAFLTKKNGRYVTFGDNAKRRIIGQDNIGNGTSSLIESVLLVDGLKHNLLSISQLCDKDFKVIFKASHCIIKDIQNDKTIFMAHRCDNVYAINISKYDGHDRCFSSMHDQIWLWHRRLGYANMDLISQLNKDELVRGLPKINFQKDKVCEACQVGNSLQERESFDDDLGLETSMGKLQIEDRRQQEEIREDPKKEESLLALPHAQQVPEFSKCMHSEFEMSIMGELKFFFGLQIKQLKEGTFINQAKYTRDLLKRFNMEEAKTMKTPMSSSIKLDKDEKARHSQFQLHSRPPRVSGVCACLSTSLVSFVFAFIMAPRRELATSKAQGKPLVEPSQPAQTEARRMVRFDMTPFNTMEDYQRYKQKFAQRKVVPGRSINFSQLQHFEFEGLFSQMGWLLVVMILEPIFLTLVCAFYSRATYGLGGPIISTVRGVEIQLDSKNIYRILDIASVGLRVYESKVWPIVLGFKPREAIQMMCGLADAQGMGKPSTHSLTVISRVLHYMICSILLP</sequence>
<reference evidence="4 5" key="1">
    <citation type="journal article" date="2018" name="PLoS Genet.">
        <title>Population sequencing reveals clonal diversity and ancestral inbreeding in the grapevine cultivar Chardonnay.</title>
        <authorList>
            <person name="Roach M.J."/>
            <person name="Johnson D.L."/>
            <person name="Bohlmann J."/>
            <person name="van Vuuren H.J."/>
            <person name="Jones S.J."/>
            <person name="Pretorius I.S."/>
            <person name="Schmidt S.A."/>
            <person name="Borneman A.R."/>
        </authorList>
    </citation>
    <scope>NUCLEOTIDE SEQUENCE [LARGE SCALE GENOMIC DNA]</scope>
    <source>
        <strain evidence="5">cv. Chardonnay</strain>
        <tissue evidence="4">Leaf</tissue>
    </source>
</reference>
<comment type="caution">
    <text evidence="4">The sequence shown here is derived from an EMBL/GenBank/DDBJ whole genome shotgun (WGS) entry which is preliminary data.</text>
</comment>
<dbReference type="InterPro" id="IPR054722">
    <property type="entry name" value="PolX-like_BBD"/>
</dbReference>
<feature type="transmembrane region" description="Helical" evidence="2">
    <location>
        <begin position="585"/>
        <end position="605"/>
    </location>
</feature>
<dbReference type="EMBL" id="QGNW01002006">
    <property type="protein sequence ID" value="RVW26511.1"/>
    <property type="molecule type" value="Genomic_DNA"/>
</dbReference>
<protein>
    <recommendedName>
        <fullName evidence="3">CCHC-type domain-containing protein</fullName>
    </recommendedName>
</protein>
<gene>
    <name evidence="4" type="ORF">CK203_107394</name>
</gene>
<dbReference type="Proteomes" id="UP000288805">
    <property type="component" value="Unassembled WGS sequence"/>
</dbReference>
<dbReference type="Pfam" id="PF07727">
    <property type="entry name" value="RVT_2"/>
    <property type="match status" value="1"/>
</dbReference>
<evidence type="ECO:0000259" key="3">
    <source>
        <dbReference type="PROSITE" id="PS50158"/>
    </source>
</evidence>
<feature type="domain" description="CCHC-type" evidence="3">
    <location>
        <begin position="131"/>
        <end position="145"/>
    </location>
</feature>
<dbReference type="Pfam" id="PF22936">
    <property type="entry name" value="Pol_BBD"/>
    <property type="match status" value="1"/>
</dbReference>
<evidence type="ECO:0000313" key="4">
    <source>
        <dbReference type="EMBL" id="RVW26511.1"/>
    </source>
</evidence>
<dbReference type="GO" id="GO:0003676">
    <property type="term" value="F:nucleic acid binding"/>
    <property type="evidence" value="ECO:0007669"/>
    <property type="project" value="InterPro"/>
</dbReference>
<accession>A0A438CTI6</accession>
<keyword evidence="2" id="KW-0472">Membrane</keyword>
<evidence type="ECO:0000256" key="1">
    <source>
        <dbReference type="PROSITE-ProRule" id="PRU00047"/>
    </source>
</evidence>
<dbReference type="AlphaFoldDB" id="A0A438CTI6"/>
<dbReference type="SMART" id="SM00343">
    <property type="entry name" value="ZnF_C2HC"/>
    <property type="match status" value="1"/>
</dbReference>
<dbReference type="PROSITE" id="PS50158">
    <property type="entry name" value="ZF_CCHC"/>
    <property type="match status" value="1"/>
</dbReference>
<dbReference type="InterPro" id="IPR036875">
    <property type="entry name" value="Znf_CCHC_sf"/>
</dbReference>
<dbReference type="GO" id="GO:0008270">
    <property type="term" value="F:zinc ion binding"/>
    <property type="evidence" value="ECO:0007669"/>
    <property type="project" value="UniProtKB-KW"/>
</dbReference>
<evidence type="ECO:0000313" key="5">
    <source>
        <dbReference type="Proteomes" id="UP000288805"/>
    </source>
</evidence>
<dbReference type="Gene3D" id="4.10.60.10">
    <property type="entry name" value="Zinc finger, CCHC-type"/>
    <property type="match status" value="1"/>
</dbReference>
<keyword evidence="1" id="KW-0479">Metal-binding</keyword>
<dbReference type="Pfam" id="PF14223">
    <property type="entry name" value="Retrotran_gag_2"/>
    <property type="match status" value="1"/>
</dbReference>
<organism evidence="4 5">
    <name type="scientific">Vitis vinifera</name>
    <name type="common">Grape</name>
    <dbReference type="NCBI Taxonomy" id="29760"/>
    <lineage>
        <taxon>Eukaryota</taxon>
        <taxon>Viridiplantae</taxon>
        <taxon>Streptophyta</taxon>
        <taxon>Embryophyta</taxon>
        <taxon>Tracheophyta</taxon>
        <taxon>Spermatophyta</taxon>
        <taxon>Magnoliopsida</taxon>
        <taxon>eudicotyledons</taxon>
        <taxon>Gunneridae</taxon>
        <taxon>Pentapetalae</taxon>
        <taxon>rosids</taxon>
        <taxon>Vitales</taxon>
        <taxon>Vitaceae</taxon>
        <taxon>Viteae</taxon>
        <taxon>Vitis</taxon>
    </lineage>
</organism>